<dbReference type="GO" id="GO:0046872">
    <property type="term" value="F:metal ion binding"/>
    <property type="evidence" value="ECO:0007669"/>
    <property type="project" value="UniProtKB-UniRule"/>
</dbReference>
<keyword evidence="6 10" id="KW-0274">FAD</keyword>
<accession>A0A2W5NXG1</accession>
<comment type="cofactor">
    <cofactor evidence="11">
        <name>Mg(2+)</name>
        <dbReference type="ChEBI" id="CHEBI:18420"/>
    </cofactor>
    <cofactor evidence="11">
        <name>Mn(2+)</name>
        <dbReference type="ChEBI" id="CHEBI:29035"/>
    </cofactor>
    <text evidence="11">Magnesium. Can also use manganese.</text>
</comment>
<evidence type="ECO:0000256" key="6">
    <source>
        <dbReference type="ARBA" id="ARBA00022827"/>
    </source>
</evidence>
<evidence type="ECO:0000256" key="2">
    <source>
        <dbReference type="ARBA" id="ARBA00016337"/>
    </source>
</evidence>
<dbReference type="Gene3D" id="3.10.520.10">
    <property type="entry name" value="ApbE-like domains"/>
    <property type="match status" value="1"/>
</dbReference>
<sequence length="292" mass="31459">MGTSWHIRLAEPENFDCYTLLDAIEQRLEDILAQMSHWRADSVLGQFNSAEPGEWTALPDDFAGVMSAALAMAEATGGAFDPAIGALVDIWGHGPVPVSAPPNEAAVAEALDRSGWQRLKFDHETPSLQQPGGLRLDLSGIAKGYAVDALATLLRKHGCNHFLVEIGGELAGSGMRPDGDPWWVDLETPVETIAPLRLALHQLAVATSGDYVRGRHTVDPRSGYPVEHAMSVSVVHRSAMLADAWATAICVESHDAAVELATRRGLAARTLFRTGDEILEWISPALAELMTE</sequence>
<dbReference type="PANTHER" id="PTHR30040">
    <property type="entry name" value="THIAMINE BIOSYNTHESIS LIPOPROTEIN APBE"/>
    <property type="match status" value="1"/>
</dbReference>
<dbReference type="PANTHER" id="PTHR30040:SF2">
    <property type="entry name" value="FAD:PROTEIN FMN TRANSFERASE"/>
    <property type="match status" value="1"/>
</dbReference>
<evidence type="ECO:0000313" key="13">
    <source>
        <dbReference type="Proteomes" id="UP000249082"/>
    </source>
</evidence>
<dbReference type="InterPro" id="IPR003374">
    <property type="entry name" value="ApbE-like_sf"/>
</dbReference>
<keyword evidence="5 10" id="KW-0479">Metal-binding</keyword>
<protein>
    <recommendedName>
        <fullName evidence="2 10">FAD:protein FMN transferase</fullName>
        <ecNumber evidence="1 10">2.7.1.180</ecNumber>
    </recommendedName>
    <alternativeName>
        <fullName evidence="8 10">Flavin transferase</fullName>
    </alternativeName>
</protein>
<evidence type="ECO:0000256" key="7">
    <source>
        <dbReference type="ARBA" id="ARBA00022842"/>
    </source>
</evidence>
<keyword evidence="4 10" id="KW-0808">Transferase</keyword>
<comment type="caution">
    <text evidence="12">The sequence shown here is derived from an EMBL/GenBank/DDBJ whole genome shotgun (WGS) entry which is preliminary data.</text>
</comment>
<evidence type="ECO:0000256" key="11">
    <source>
        <dbReference type="PIRSR" id="PIRSR006268-2"/>
    </source>
</evidence>
<dbReference type="InterPro" id="IPR024932">
    <property type="entry name" value="ApbE"/>
</dbReference>
<evidence type="ECO:0000313" key="12">
    <source>
        <dbReference type="EMBL" id="PZQ57624.1"/>
    </source>
</evidence>
<reference evidence="12 13" key="1">
    <citation type="submission" date="2017-08" db="EMBL/GenBank/DDBJ databases">
        <title>Infants hospitalized years apart are colonized by the same room-sourced microbial strains.</title>
        <authorList>
            <person name="Brooks B."/>
            <person name="Olm M.R."/>
            <person name="Firek B.A."/>
            <person name="Baker R."/>
            <person name="Thomas B.C."/>
            <person name="Morowitz M.J."/>
            <person name="Banfield J.F."/>
        </authorList>
    </citation>
    <scope>NUCLEOTIDE SEQUENCE [LARGE SCALE GENOMIC DNA]</scope>
    <source>
        <strain evidence="12">S2_005_002_R2_33</strain>
    </source>
</reference>
<evidence type="ECO:0000256" key="5">
    <source>
        <dbReference type="ARBA" id="ARBA00022723"/>
    </source>
</evidence>
<comment type="catalytic activity">
    <reaction evidence="9 10">
        <text>L-threonyl-[protein] + FAD = FMN-L-threonyl-[protein] + AMP + H(+)</text>
        <dbReference type="Rhea" id="RHEA:36847"/>
        <dbReference type="Rhea" id="RHEA-COMP:11060"/>
        <dbReference type="Rhea" id="RHEA-COMP:11061"/>
        <dbReference type="ChEBI" id="CHEBI:15378"/>
        <dbReference type="ChEBI" id="CHEBI:30013"/>
        <dbReference type="ChEBI" id="CHEBI:57692"/>
        <dbReference type="ChEBI" id="CHEBI:74257"/>
        <dbReference type="ChEBI" id="CHEBI:456215"/>
        <dbReference type="EC" id="2.7.1.180"/>
    </reaction>
</comment>
<evidence type="ECO:0000256" key="1">
    <source>
        <dbReference type="ARBA" id="ARBA00011955"/>
    </source>
</evidence>
<gene>
    <name evidence="12" type="ORF">DI555_01495</name>
</gene>
<feature type="binding site" evidence="11">
    <location>
        <position position="247"/>
    </location>
    <ligand>
        <name>Mg(2+)</name>
        <dbReference type="ChEBI" id="CHEBI:18420"/>
    </ligand>
</feature>
<evidence type="ECO:0000256" key="10">
    <source>
        <dbReference type="PIRNR" id="PIRNR006268"/>
    </source>
</evidence>
<evidence type="ECO:0000256" key="8">
    <source>
        <dbReference type="ARBA" id="ARBA00031306"/>
    </source>
</evidence>
<name>A0A2W5NXG1_9SPHN</name>
<dbReference type="Proteomes" id="UP000249082">
    <property type="component" value="Unassembled WGS sequence"/>
</dbReference>
<organism evidence="12 13">
    <name type="scientific">Novosphingobium pentaromativorans</name>
    <dbReference type="NCBI Taxonomy" id="205844"/>
    <lineage>
        <taxon>Bacteria</taxon>
        <taxon>Pseudomonadati</taxon>
        <taxon>Pseudomonadota</taxon>
        <taxon>Alphaproteobacteria</taxon>
        <taxon>Sphingomonadales</taxon>
        <taxon>Sphingomonadaceae</taxon>
        <taxon>Novosphingobium</taxon>
    </lineage>
</organism>
<proteinExistence type="inferred from homology"/>
<comment type="similarity">
    <text evidence="10">Belongs to the ApbE family.</text>
</comment>
<dbReference type="GO" id="GO:0016740">
    <property type="term" value="F:transferase activity"/>
    <property type="evidence" value="ECO:0007669"/>
    <property type="project" value="UniProtKB-UniRule"/>
</dbReference>
<keyword evidence="7 10" id="KW-0460">Magnesium</keyword>
<keyword evidence="3 10" id="KW-0285">Flavoprotein</keyword>
<dbReference type="Pfam" id="PF02424">
    <property type="entry name" value="ApbE"/>
    <property type="match status" value="1"/>
</dbReference>
<dbReference type="EC" id="2.7.1.180" evidence="1 10"/>
<evidence type="ECO:0000256" key="9">
    <source>
        <dbReference type="ARBA" id="ARBA00048540"/>
    </source>
</evidence>
<dbReference type="AlphaFoldDB" id="A0A2W5NXG1"/>
<evidence type="ECO:0000256" key="4">
    <source>
        <dbReference type="ARBA" id="ARBA00022679"/>
    </source>
</evidence>
<dbReference type="SUPFAM" id="SSF143631">
    <property type="entry name" value="ApbE-like"/>
    <property type="match status" value="1"/>
</dbReference>
<dbReference type="PIRSF" id="PIRSF006268">
    <property type="entry name" value="ApbE"/>
    <property type="match status" value="1"/>
</dbReference>
<dbReference type="EMBL" id="QFPX01000001">
    <property type="protein sequence ID" value="PZQ57624.1"/>
    <property type="molecule type" value="Genomic_DNA"/>
</dbReference>
<feature type="binding site" evidence="11">
    <location>
        <position position="140"/>
    </location>
    <ligand>
        <name>Mg(2+)</name>
        <dbReference type="ChEBI" id="CHEBI:18420"/>
    </ligand>
</feature>
<feature type="binding site" evidence="11">
    <location>
        <position position="243"/>
    </location>
    <ligand>
        <name>Mg(2+)</name>
        <dbReference type="ChEBI" id="CHEBI:18420"/>
    </ligand>
</feature>
<evidence type="ECO:0000256" key="3">
    <source>
        <dbReference type="ARBA" id="ARBA00022630"/>
    </source>
</evidence>